<dbReference type="Proteomes" id="UP000007800">
    <property type="component" value="Unassembled WGS sequence"/>
</dbReference>
<dbReference type="EMBL" id="GG675931">
    <property type="protein sequence ID" value="EER12759.1"/>
    <property type="molecule type" value="Genomic_DNA"/>
</dbReference>
<evidence type="ECO:0000256" key="1">
    <source>
        <dbReference type="PROSITE-ProRule" id="PRU00023"/>
    </source>
</evidence>
<dbReference type="InterPro" id="IPR036770">
    <property type="entry name" value="Ankyrin_rpt-contain_sf"/>
</dbReference>
<dbReference type="Gene3D" id="1.25.40.20">
    <property type="entry name" value="Ankyrin repeat-containing domain"/>
    <property type="match status" value="1"/>
</dbReference>
<dbReference type="OrthoDB" id="10403441at2759"/>
<dbReference type="RefSeq" id="XP_002780964.1">
    <property type="nucleotide sequence ID" value="XM_002780918.1"/>
</dbReference>
<evidence type="ECO:0000313" key="3">
    <source>
        <dbReference type="EMBL" id="EER12759.1"/>
    </source>
</evidence>
<dbReference type="InterPro" id="IPR051616">
    <property type="entry name" value="Cul2-RING_E3_ligase_SR"/>
</dbReference>
<dbReference type="PANTHER" id="PTHR46224:SF6">
    <property type="entry name" value="ANKYRIN REPEAT FAMILY PROTEIN"/>
    <property type="match status" value="1"/>
</dbReference>
<evidence type="ECO:0000256" key="2">
    <source>
        <dbReference type="SAM" id="MobiDB-lite"/>
    </source>
</evidence>
<protein>
    <submittedName>
        <fullName evidence="3">Uncharacterized protein</fullName>
    </submittedName>
</protein>
<reference evidence="3 4" key="1">
    <citation type="submission" date="2008-07" db="EMBL/GenBank/DDBJ databases">
        <authorList>
            <person name="El-Sayed N."/>
            <person name="Caler E."/>
            <person name="Inman J."/>
            <person name="Amedeo P."/>
            <person name="Hass B."/>
            <person name="Wortman J."/>
        </authorList>
    </citation>
    <scope>NUCLEOTIDE SEQUENCE [LARGE SCALE GENOMIC DNA]</scope>
    <source>
        <strain evidence="4">ATCC 50983 / TXsc</strain>
    </source>
</reference>
<feature type="region of interest" description="Disordered" evidence="2">
    <location>
        <begin position="1"/>
        <end position="28"/>
    </location>
</feature>
<feature type="compositionally biased region" description="Basic and acidic residues" evidence="2">
    <location>
        <begin position="145"/>
        <end position="166"/>
    </location>
</feature>
<feature type="compositionally biased region" description="Basic residues" evidence="2">
    <location>
        <begin position="1"/>
        <end position="18"/>
    </location>
</feature>
<name>C5KRR8_PERM5</name>
<dbReference type="Pfam" id="PF13606">
    <property type="entry name" value="Ank_3"/>
    <property type="match status" value="1"/>
</dbReference>
<dbReference type="GeneID" id="9058957"/>
<dbReference type="SUPFAM" id="SSF48403">
    <property type="entry name" value="Ankyrin repeat"/>
    <property type="match status" value="1"/>
</dbReference>
<evidence type="ECO:0000313" key="4">
    <source>
        <dbReference type="Proteomes" id="UP000007800"/>
    </source>
</evidence>
<gene>
    <name evidence="3" type="ORF">Pmar_PMAR018011</name>
</gene>
<organism evidence="4">
    <name type="scientific">Perkinsus marinus (strain ATCC 50983 / TXsc)</name>
    <dbReference type="NCBI Taxonomy" id="423536"/>
    <lineage>
        <taxon>Eukaryota</taxon>
        <taxon>Sar</taxon>
        <taxon>Alveolata</taxon>
        <taxon>Perkinsozoa</taxon>
        <taxon>Perkinsea</taxon>
        <taxon>Perkinsida</taxon>
        <taxon>Perkinsidae</taxon>
        <taxon>Perkinsus</taxon>
    </lineage>
</organism>
<feature type="region of interest" description="Disordered" evidence="2">
    <location>
        <begin position="115"/>
        <end position="172"/>
    </location>
</feature>
<feature type="repeat" description="ANK" evidence="1">
    <location>
        <begin position="192"/>
        <end position="224"/>
    </location>
</feature>
<feature type="compositionally biased region" description="Basic residues" evidence="2">
    <location>
        <begin position="134"/>
        <end position="144"/>
    </location>
</feature>
<dbReference type="SMART" id="SM00248">
    <property type="entry name" value="ANK"/>
    <property type="match status" value="3"/>
</dbReference>
<accession>C5KRR8</accession>
<keyword evidence="1" id="KW-0040">ANK repeat</keyword>
<dbReference type="PROSITE" id="PS50088">
    <property type="entry name" value="ANK_REPEAT"/>
    <property type="match status" value="1"/>
</dbReference>
<keyword evidence="4" id="KW-1185">Reference proteome</keyword>
<sequence length="358" mass="37962">MGKKAAGKKKGKKGKGPSKKSWAPTTAQRAVVREAAEVRVRQLVIAAPVQGGDDDDGDGLSRALTTEVEELCRDHDISVNLRTEALRRWTLLQVAVRNGNLPLVKLMMEHLGGDASLKDDGTSPLGGQPEKVLPKAKAKGKAKAKAKETAKKGKDDGKKGKGDAKKANVSAKAQEREELIRLLYRPPPPAASGGNCLHIAVQYNHIEVLKYLVKKAIESGYREVLNDKTTAGRRQTPLVMASALGRVAAVKVLVDGQGDRADAISAADALGRSAAWYSVAMGWKGMLSKAGGSGVVEGNTRVISAHLTEHSKPQALLSDQALTDGNSLHALRWAAQDDHVDAVGRTGRYGGSSEKPTS</sequence>
<dbReference type="Pfam" id="PF12796">
    <property type="entry name" value="Ank_2"/>
    <property type="match status" value="1"/>
</dbReference>
<dbReference type="PANTHER" id="PTHR46224">
    <property type="entry name" value="ANKYRIN REPEAT FAMILY PROTEIN"/>
    <property type="match status" value="1"/>
</dbReference>
<proteinExistence type="predicted"/>
<dbReference type="InParanoid" id="C5KRR8"/>
<dbReference type="InterPro" id="IPR002110">
    <property type="entry name" value="Ankyrin_rpt"/>
</dbReference>
<dbReference type="AlphaFoldDB" id="C5KRR8"/>